<dbReference type="InterPro" id="IPR001466">
    <property type="entry name" value="Beta-lactam-related"/>
</dbReference>
<evidence type="ECO:0000313" key="2">
    <source>
        <dbReference type="EMBL" id="QDA58423.1"/>
    </source>
</evidence>
<protein>
    <submittedName>
        <fullName evidence="2">Serine hydrolase</fullName>
    </submittedName>
</protein>
<gene>
    <name evidence="2" type="ORF">FHQ07_02765</name>
</gene>
<dbReference type="EMBL" id="CP040871">
    <property type="protein sequence ID" value="QDA58423.1"/>
    <property type="molecule type" value="Genomic_DNA"/>
</dbReference>
<dbReference type="KEGG" id="thes:FHQ07_02765"/>
<dbReference type="PANTHER" id="PTHR46825:SF9">
    <property type="entry name" value="BETA-LACTAMASE-RELATED DOMAIN-CONTAINING PROTEIN"/>
    <property type="match status" value="1"/>
</dbReference>
<reference evidence="2 3" key="1">
    <citation type="submission" date="2019-06" db="EMBL/GenBank/DDBJ databases">
        <title>Thermomonas aquatica sp. nov., isolated from an industrial wastewater treatment plant.</title>
        <authorList>
            <person name="Jeon J.H."/>
            <person name="Park D.-S."/>
        </authorList>
    </citation>
    <scope>NUCLEOTIDE SEQUENCE [LARGE SCALE GENOMIC DNA]</scope>
    <source>
        <strain evidence="2 3">SY21</strain>
    </source>
</reference>
<dbReference type="PANTHER" id="PTHR46825">
    <property type="entry name" value="D-ALANYL-D-ALANINE-CARBOXYPEPTIDASE/ENDOPEPTIDASE AMPH"/>
    <property type="match status" value="1"/>
</dbReference>
<evidence type="ECO:0000313" key="3">
    <source>
        <dbReference type="Proteomes" id="UP000308149"/>
    </source>
</evidence>
<proteinExistence type="predicted"/>
<name>A0A5B7ZVA9_9GAMM</name>
<evidence type="ECO:0000259" key="1">
    <source>
        <dbReference type="Pfam" id="PF00144"/>
    </source>
</evidence>
<feature type="domain" description="Beta-lactamase-related" evidence="1">
    <location>
        <begin position="35"/>
        <end position="347"/>
    </location>
</feature>
<dbReference type="InterPro" id="IPR012338">
    <property type="entry name" value="Beta-lactam/transpept-like"/>
</dbReference>
<keyword evidence="3" id="KW-1185">Reference proteome</keyword>
<dbReference type="Gene3D" id="3.40.710.10">
    <property type="entry name" value="DD-peptidase/beta-lactamase superfamily"/>
    <property type="match status" value="1"/>
</dbReference>
<keyword evidence="2" id="KW-0378">Hydrolase</keyword>
<dbReference type="SUPFAM" id="SSF56601">
    <property type="entry name" value="beta-lactamase/transpeptidase-like"/>
    <property type="match status" value="1"/>
</dbReference>
<dbReference type="InterPro" id="IPR050491">
    <property type="entry name" value="AmpC-like"/>
</dbReference>
<dbReference type="OrthoDB" id="9799367at2"/>
<dbReference type="GO" id="GO:0016787">
    <property type="term" value="F:hydrolase activity"/>
    <property type="evidence" value="ECO:0007669"/>
    <property type="project" value="UniProtKB-KW"/>
</dbReference>
<dbReference type="Proteomes" id="UP000308149">
    <property type="component" value="Chromosome"/>
</dbReference>
<sequence>MEWWHFTFQPEPTPHTLYDVPVTSPEQPERQVQIDRLMQRYEGDVPGASLLVVHDGEAVVSRGYGRSDLELGTEAGPATSYRLASVSKQFTAAAILLLAQDGKLGIDDRARAWLPALPPAADAVTLRHLLTHTSGLVDYEDLMAEPYPGQILDAGVLELLSKQNRLYFPPGSAYRYSNSAYALLSLVVERASGMAYPEFLRRRIFEPLGMHDSLAHVAGGPEVPHRAWGYSEIDGHWQRTDQSSTSAVLGDGGIYSSIDDLARWDAALYDDRLLGDAWRAQAFSPQAEVTGEDYQARYGFGWRISGDTLWHSGETVGFRNVIVRWPRQRLTVVLLSNRNDPEPYRTALQIGALFGADRALACASCLP</sequence>
<dbReference type="Pfam" id="PF00144">
    <property type="entry name" value="Beta-lactamase"/>
    <property type="match status" value="1"/>
</dbReference>
<organism evidence="2 3">
    <name type="scientific">Thermomonas aquatica</name>
    <dbReference type="NCBI Taxonomy" id="2202149"/>
    <lineage>
        <taxon>Bacteria</taxon>
        <taxon>Pseudomonadati</taxon>
        <taxon>Pseudomonadota</taxon>
        <taxon>Gammaproteobacteria</taxon>
        <taxon>Lysobacterales</taxon>
        <taxon>Lysobacteraceae</taxon>
        <taxon>Thermomonas</taxon>
    </lineage>
</organism>
<dbReference type="AlphaFoldDB" id="A0A5B7ZVA9"/>
<accession>A0A5B7ZVA9</accession>